<dbReference type="PANTHER" id="PTHR42085:SF1">
    <property type="entry name" value="F-BOX DOMAIN-CONTAINING PROTEIN"/>
    <property type="match status" value="1"/>
</dbReference>
<evidence type="ECO:0000256" key="1">
    <source>
        <dbReference type="SAM" id="MobiDB-lite"/>
    </source>
</evidence>
<keyword evidence="3" id="KW-1185">Reference proteome</keyword>
<evidence type="ECO:0000313" key="3">
    <source>
        <dbReference type="Proteomes" id="UP001274830"/>
    </source>
</evidence>
<reference evidence="2" key="1">
    <citation type="submission" date="2023-07" db="EMBL/GenBank/DDBJ databases">
        <title>Black Yeasts Isolated from many extreme environments.</title>
        <authorList>
            <person name="Coleine C."/>
            <person name="Stajich J.E."/>
            <person name="Selbmann L."/>
        </authorList>
    </citation>
    <scope>NUCLEOTIDE SEQUENCE</scope>
    <source>
        <strain evidence="2">CCFEE 5485</strain>
    </source>
</reference>
<organism evidence="2 3">
    <name type="scientific">Recurvomyces mirabilis</name>
    <dbReference type="NCBI Taxonomy" id="574656"/>
    <lineage>
        <taxon>Eukaryota</taxon>
        <taxon>Fungi</taxon>
        <taxon>Dikarya</taxon>
        <taxon>Ascomycota</taxon>
        <taxon>Pezizomycotina</taxon>
        <taxon>Dothideomycetes</taxon>
        <taxon>Dothideomycetidae</taxon>
        <taxon>Mycosphaerellales</taxon>
        <taxon>Teratosphaeriaceae</taxon>
        <taxon>Recurvomyces</taxon>
    </lineage>
</organism>
<name>A0AAE1C0C8_9PEZI</name>
<feature type="compositionally biased region" description="Acidic residues" evidence="1">
    <location>
        <begin position="234"/>
        <end position="284"/>
    </location>
</feature>
<proteinExistence type="predicted"/>
<dbReference type="Proteomes" id="UP001274830">
    <property type="component" value="Unassembled WGS sequence"/>
</dbReference>
<dbReference type="PANTHER" id="PTHR42085">
    <property type="entry name" value="F-BOX DOMAIN-CONTAINING PROTEIN"/>
    <property type="match status" value="1"/>
</dbReference>
<dbReference type="EMBL" id="JAUTXT010000023">
    <property type="protein sequence ID" value="KAK3673794.1"/>
    <property type="molecule type" value="Genomic_DNA"/>
</dbReference>
<dbReference type="AlphaFoldDB" id="A0AAE1C0C8"/>
<dbReference type="InterPro" id="IPR038883">
    <property type="entry name" value="AN11006-like"/>
</dbReference>
<gene>
    <name evidence="2" type="ORF">LTR78_006348</name>
</gene>
<evidence type="ECO:0000313" key="2">
    <source>
        <dbReference type="EMBL" id="KAK3673794.1"/>
    </source>
</evidence>
<comment type="caution">
    <text evidence="2">The sequence shown here is derived from an EMBL/GenBank/DDBJ whole genome shotgun (WGS) entry which is preliminary data.</text>
</comment>
<sequence>MSKVAAHSGKTTSTQMEAQRHGSFFALPPELRSWVYREALVSGTILVRSDDENIPPEPALLQICRRVRHETLGIFYQENWFLFVIEHDRADNYIRWCNGVEHRISANTAFDFRFADQVNFLRWVTARYSRICGVPDMDDDEEKTRSTRGLAVDKFRDSGMGRSEALAHMTAMMQVDPLRRIDFWSAITDGVFESLELDGSDLEISSSNEGSPTSSSSRISMDYDKSDLEGSFGTDDEDEDEDGEDLSSDESSEESGESDDGSECSQDGEESDEGDDSGEDGIVY</sequence>
<feature type="region of interest" description="Disordered" evidence="1">
    <location>
        <begin position="202"/>
        <end position="284"/>
    </location>
</feature>
<accession>A0AAE1C0C8</accession>
<protein>
    <submittedName>
        <fullName evidence="2">Uncharacterized protein</fullName>
    </submittedName>
</protein>
<feature type="compositionally biased region" description="Low complexity" evidence="1">
    <location>
        <begin position="205"/>
        <end position="217"/>
    </location>
</feature>